<evidence type="ECO:0000313" key="5">
    <source>
        <dbReference type="EMBL" id="KAG1805669.1"/>
    </source>
</evidence>
<name>A0A9P7DXR5_9AGAM</name>
<accession>A0A9P7DXR5</accession>
<dbReference type="OrthoDB" id="2624652at2759"/>
<evidence type="ECO:0000256" key="4">
    <source>
        <dbReference type="SAM" id="MobiDB-lite"/>
    </source>
</evidence>
<dbReference type="InterPro" id="IPR019775">
    <property type="entry name" value="WD40_repeat_CS"/>
</dbReference>
<proteinExistence type="predicted"/>
<dbReference type="GeneID" id="64638216"/>
<feature type="region of interest" description="Disordered" evidence="4">
    <location>
        <begin position="336"/>
        <end position="357"/>
    </location>
</feature>
<dbReference type="InterPro" id="IPR001680">
    <property type="entry name" value="WD40_rpt"/>
</dbReference>
<dbReference type="Gene3D" id="2.130.10.10">
    <property type="entry name" value="YVTN repeat-like/Quinoprotein amine dehydrogenase"/>
    <property type="match status" value="2"/>
</dbReference>
<feature type="repeat" description="WD" evidence="3">
    <location>
        <begin position="243"/>
        <end position="285"/>
    </location>
</feature>
<feature type="repeat" description="WD" evidence="3">
    <location>
        <begin position="29"/>
        <end position="63"/>
    </location>
</feature>
<evidence type="ECO:0000256" key="3">
    <source>
        <dbReference type="PROSITE-ProRule" id="PRU00221"/>
    </source>
</evidence>
<comment type="caution">
    <text evidence="5">The sequence shown here is derived from an EMBL/GenBank/DDBJ whole genome shotgun (WGS) entry which is preliminary data.</text>
</comment>
<feature type="region of interest" description="Disordered" evidence="4">
    <location>
        <begin position="482"/>
        <end position="541"/>
    </location>
</feature>
<reference evidence="5" key="1">
    <citation type="journal article" date="2020" name="New Phytol.">
        <title>Comparative genomics reveals dynamic genome evolution in host specialist ectomycorrhizal fungi.</title>
        <authorList>
            <person name="Lofgren L.A."/>
            <person name="Nguyen N.H."/>
            <person name="Vilgalys R."/>
            <person name="Ruytinx J."/>
            <person name="Liao H.L."/>
            <person name="Branco S."/>
            <person name="Kuo A."/>
            <person name="LaButti K."/>
            <person name="Lipzen A."/>
            <person name="Andreopoulos W."/>
            <person name="Pangilinan J."/>
            <person name="Riley R."/>
            <person name="Hundley H."/>
            <person name="Na H."/>
            <person name="Barry K."/>
            <person name="Grigoriev I.V."/>
            <person name="Stajich J.E."/>
            <person name="Kennedy P.G."/>
        </authorList>
    </citation>
    <scope>NUCLEOTIDE SEQUENCE</scope>
    <source>
        <strain evidence="5">MN1</strain>
    </source>
</reference>
<dbReference type="Proteomes" id="UP000807769">
    <property type="component" value="Unassembled WGS sequence"/>
</dbReference>
<sequence>MTSTSIQSRAVATRMRLRPVMTLKGALPITSISYFPDGKQMISGSLDETVRKWDLQEGKEIEAARIIYEEDVNAVAVSRDGGWVITGGGESGRAELKAFKVDTGIVTGFEGHSGPITCVDSSLDSTLLVSGSWDVTALIWNLKTGKLVAGPFRSVDWVGAVRLSTDSKRLAVKSWTGKWLEVWDVKTETLAVRVGKYDGPASTATPVFWTNKNKNILTTVINSDVTRISEFDASTLETVGASFAGHTEAVTDLALSFDGVFLASSSRRDNTIKLWAFESRQLLASFDVQQPTCIIFSPKSRQIAYTTSSKGDYKIYICNPASDVLARMGPVPEARHAFSKSDTTRRRHNPATLPAISFPPRLRESLPATESQQPTFLHHLRRFLRFSSTMNAVQHGQPRDPLDFPATLPLPRTRSLSARATTHPDNFEMSSQPRTSNGVTQFLRHISSRISRPNHGPPVLEVAAGRKVTRLAAANFPEYRKVDDTRYPSRQPEAPQDTESSDIDSLPDVHWMPPRWRLERVDIPRQDSTTTTNRATAQVGG</sequence>
<dbReference type="PANTHER" id="PTHR19848">
    <property type="entry name" value="WD40 REPEAT PROTEIN"/>
    <property type="match status" value="1"/>
</dbReference>
<evidence type="ECO:0000313" key="6">
    <source>
        <dbReference type="Proteomes" id="UP000807769"/>
    </source>
</evidence>
<evidence type="ECO:0000256" key="2">
    <source>
        <dbReference type="ARBA" id="ARBA00022737"/>
    </source>
</evidence>
<protein>
    <recommendedName>
        <fullName evidence="7">Anaphase-promoting complex subunit 4 WD40 domain-containing protein</fullName>
    </recommendedName>
</protein>
<dbReference type="PROSITE" id="PS00678">
    <property type="entry name" value="WD_REPEATS_1"/>
    <property type="match status" value="1"/>
</dbReference>
<keyword evidence="6" id="KW-1185">Reference proteome</keyword>
<gene>
    <name evidence="5" type="ORF">BJ212DRAFT_849776</name>
</gene>
<evidence type="ECO:0000256" key="1">
    <source>
        <dbReference type="ARBA" id="ARBA00022574"/>
    </source>
</evidence>
<dbReference type="EMBL" id="JABBWG010000051">
    <property type="protein sequence ID" value="KAG1805669.1"/>
    <property type="molecule type" value="Genomic_DNA"/>
</dbReference>
<feature type="compositionally biased region" description="Basic and acidic residues" evidence="4">
    <location>
        <begin position="516"/>
        <end position="525"/>
    </location>
</feature>
<feature type="repeat" description="WD" evidence="3">
    <location>
        <begin position="109"/>
        <end position="150"/>
    </location>
</feature>
<dbReference type="PROSITE" id="PS50082">
    <property type="entry name" value="WD_REPEATS_2"/>
    <property type="match status" value="3"/>
</dbReference>
<keyword evidence="1 3" id="KW-0853">WD repeat</keyword>
<dbReference type="Pfam" id="PF00400">
    <property type="entry name" value="WD40"/>
    <property type="match status" value="3"/>
</dbReference>
<dbReference type="SMART" id="SM00320">
    <property type="entry name" value="WD40"/>
    <property type="match status" value="5"/>
</dbReference>
<dbReference type="SUPFAM" id="SSF82171">
    <property type="entry name" value="DPP6 N-terminal domain-like"/>
    <property type="match status" value="1"/>
</dbReference>
<dbReference type="AlphaFoldDB" id="A0A9P7DXR5"/>
<feature type="compositionally biased region" description="Polar residues" evidence="4">
    <location>
        <begin position="526"/>
        <end position="541"/>
    </location>
</feature>
<dbReference type="RefSeq" id="XP_041187367.1">
    <property type="nucleotide sequence ID" value="XM_041344200.1"/>
</dbReference>
<organism evidence="5 6">
    <name type="scientific">Suillus subaureus</name>
    <dbReference type="NCBI Taxonomy" id="48587"/>
    <lineage>
        <taxon>Eukaryota</taxon>
        <taxon>Fungi</taxon>
        <taxon>Dikarya</taxon>
        <taxon>Basidiomycota</taxon>
        <taxon>Agaricomycotina</taxon>
        <taxon>Agaricomycetes</taxon>
        <taxon>Agaricomycetidae</taxon>
        <taxon>Boletales</taxon>
        <taxon>Suillineae</taxon>
        <taxon>Suillaceae</taxon>
        <taxon>Suillus</taxon>
    </lineage>
</organism>
<dbReference type="PANTHER" id="PTHR19848:SF8">
    <property type="entry name" value="F-BOX AND WD REPEAT DOMAIN CONTAINING 7"/>
    <property type="match status" value="1"/>
</dbReference>
<evidence type="ECO:0008006" key="7">
    <source>
        <dbReference type="Google" id="ProtNLM"/>
    </source>
</evidence>
<dbReference type="InterPro" id="IPR015943">
    <property type="entry name" value="WD40/YVTN_repeat-like_dom_sf"/>
</dbReference>
<keyword evidence="2" id="KW-0677">Repeat</keyword>
<dbReference type="PROSITE" id="PS50294">
    <property type="entry name" value="WD_REPEATS_REGION"/>
    <property type="match status" value="2"/>
</dbReference>